<accession>A0A2P5ESB7</accession>
<comment type="caution">
    <text evidence="1">The sequence shown here is derived from an EMBL/GenBank/DDBJ whole genome shotgun (WGS) entry which is preliminary data.</text>
</comment>
<gene>
    <name evidence="1" type="ORF">TorRG33x02_157920</name>
</gene>
<dbReference type="AlphaFoldDB" id="A0A2P5ESB7"/>
<dbReference type="EMBL" id="JXTC01000106">
    <property type="protein sequence ID" value="PON88426.1"/>
    <property type="molecule type" value="Genomic_DNA"/>
</dbReference>
<protein>
    <submittedName>
        <fullName evidence="1">Uncharacterized protein</fullName>
    </submittedName>
</protein>
<organism evidence="1 2">
    <name type="scientific">Trema orientale</name>
    <name type="common">Charcoal tree</name>
    <name type="synonym">Celtis orientalis</name>
    <dbReference type="NCBI Taxonomy" id="63057"/>
    <lineage>
        <taxon>Eukaryota</taxon>
        <taxon>Viridiplantae</taxon>
        <taxon>Streptophyta</taxon>
        <taxon>Embryophyta</taxon>
        <taxon>Tracheophyta</taxon>
        <taxon>Spermatophyta</taxon>
        <taxon>Magnoliopsida</taxon>
        <taxon>eudicotyledons</taxon>
        <taxon>Gunneridae</taxon>
        <taxon>Pentapetalae</taxon>
        <taxon>rosids</taxon>
        <taxon>fabids</taxon>
        <taxon>Rosales</taxon>
        <taxon>Cannabaceae</taxon>
        <taxon>Trema</taxon>
    </lineage>
</organism>
<reference evidence="2" key="1">
    <citation type="submission" date="2016-06" db="EMBL/GenBank/DDBJ databases">
        <title>Parallel loss of symbiosis genes in relatives of nitrogen-fixing non-legume Parasponia.</title>
        <authorList>
            <person name="Van Velzen R."/>
            <person name="Holmer R."/>
            <person name="Bu F."/>
            <person name="Rutten L."/>
            <person name="Van Zeijl A."/>
            <person name="Liu W."/>
            <person name="Santuari L."/>
            <person name="Cao Q."/>
            <person name="Sharma T."/>
            <person name="Shen D."/>
            <person name="Roswanjaya Y."/>
            <person name="Wardhani T."/>
            <person name="Kalhor M.S."/>
            <person name="Jansen J."/>
            <person name="Van den Hoogen J."/>
            <person name="Gungor B."/>
            <person name="Hartog M."/>
            <person name="Hontelez J."/>
            <person name="Verver J."/>
            <person name="Yang W.-C."/>
            <person name="Schijlen E."/>
            <person name="Repin R."/>
            <person name="Schilthuizen M."/>
            <person name="Schranz E."/>
            <person name="Heidstra R."/>
            <person name="Miyata K."/>
            <person name="Fedorova E."/>
            <person name="Kohlen W."/>
            <person name="Bisseling T."/>
            <person name="Smit S."/>
            <person name="Geurts R."/>
        </authorList>
    </citation>
    <scope>NUCLEOTIDE SEQUENCE [LARGE SCALE GENOMIC DNA]</scope>
    <source>
        <strain evidence="2">cv. RG33-2</strain>
    </source>
</reference>
<dbReference type="Proteomes" id="UP000237000">
    <property type="component" value="Unassembled WGS sequence"/>
</dbReference>
<evidence type="ECO:0000313" key="1">
    <source>
        <dbReference type="EMBL" id="PON88426.1"/>
    </source>
</evidence>
<keyword evidence="2" id="KW-1185">Reference proteome</keyword>
<sequence>MALKRLRARVLTDSRLSCCCTASFSLSATTGCEEKEDGNTIHLWGLSDRAKLDGFGGHWTIGGGCGGLGLGWEKRGFIFG</sequence>
<dbReference type="InParanoid" id="A0A2P5ESB7"/>
<dbReference type="OrthoDB" id="10382176at2759"/>
<proteinExistence type="predicted"/>
<name>A0A2P5ESB7_TREOI</name>
<dbReference type="PROSITE" id="PS51257">
    <property type="entry name" value="PROKAR_LIPOPROTEIN"/>
    <property type="match status" value="1"/>
</dbReference>
<evidence type="ECO:0000313" key="2">
    <source>
        <dbReference type="Proteomes" id="UP000237000"/>
    </source>
</evidence>